<proteinExistence type="predicted"/>
<dbReference type="AlphaFoldDB" id="A0AAV9IWA5"/>
<keyword evidence="3" id="KW-1185">Reference proteome</keyword>
<organism evidence="2 3">
    <name type="scientific">Cyanidium caldarium</name>
    <name type="common">Red alga</name>
    <dbReference type="NCBI Taxonomy" id="2771"/>
    <lineage>
        <taxon>Eukaryota</taxon>
        <taxon>Rhodophyta</taxon>
        <taxon>Bangiophyceae</taxon>
        <taxon>Cyanidiales</taxon>
        <taxon>Cyanidiaceae</taxon>
        <taxon>Cyanidium</taxon>
    </lineage>
</organism>
<dbReference type="Pfam" id="PF01535">
    <property type="entry name" value="PPR"/>
    <property type="match status" value="1"/>
</dbReference>
<dbReference type="GO" id="GO:0006396">
    <property type="term" value="P:RNA processing"/>
    <property type="evidence" value="ECO:0007669"/>
    <property type="project" value="TreeGrafter"/>
</dbReference>
<dbReference type="NCBIfam" id="TIGR00756">
    <property type="entry name" value="PPR"/>
    <property type="match status" value="2"/>
</dbReference>
<protein>
    <submittedName>
        <fullName evidence="2">Uncharacterized protein</fullName>
    </submittedName>
</protein>
<dbReference type="PROSITE" id="PS51375">
    <property type="entry name" value="PPR"/>
    <property type="match status" value="3"/>
</dbReference>
<feature type="repeat" description="PPR" evidence="1">
    <location>
        <begin position="253"/>
        <end position="290"/>
    </location>
</feature>
<gene>
    <name evidence="2" type="ORF">CDCA_CDCA07G2113</name>
</gene>
<dbReference type="Gene3D" id="1.25.40.10">
    <property type="entry name" value="Tetratricopeptide repeat domain"/>
    <property type="match status" value="4"/>
</dbReference>
<evidence type="ECO:0000256" key="1">
    <source>
        <dbReference type="PROSITE-ProRule" id="PRU00708"/>
    </source>
</evidence>
<dbReference type="GO" id="GO:0003729">
    <property type="term" value="F:mRNA binding"/>
    <property type="evidence" value="ECO:0007669"/>
    <property type="project" value="TreeGrafter"/>
</dbReference>
<dbReference type="PANTHER" id="PTHR47934:SF6">
    <property type="entry name" value="MITOCHONDRIAL GROUP I INTRON SPLICING FACTOR CCM1-RELATED"/>
    <property type="match status" value="1"/>
</dbReference>
<dbReference type="EMBL" id="JANCYW010000007">
    <property type="protein sequence ID" value="KAK4536088.1"/>
    <property type="molecule type" value="Genomic_DNA"/>
</dbReference>
<dbReference type="InterPro" id="IPR011990">
    <property type="entry name" value="TPR-like_helical_dom_sf"/>
</dbReference>
<evidence type="ECO:0000313" key="3">
    <source>
        <dbReference type="Proteomes" id="UP001301350"/>
    </source>
</evidence>
<feature type="repeat" description="PPR" evidence="1">
    <location>
        <begin position="460"/>
        <end position="494"/>
    </location>
</feature>
<dbReference type="GO" id="GO:0005739">
    <property type="term" value="C:mitochondrion"/>
    <property type="evidence" value="ECO:0007669"/>
    <property type="project" value="TreeGrafter"/>
</dbReference>
<evidence type="ECO:0000313" key="2">
    <source>
        <dbReference type="EMBL" id="KAK4536088.1"/>
    </source>
</evidence>
<name>A0AAV9IWA5_CYACA</name>
<accession>A0AAV9IWA5</accession>
<comment type="caution">
    <text evidence="2">The sequence shown here is derived from an EMBL/GenBank/DDBJ whole genome shotgun (WGS) entry which is preliminary data.</text>
</comment>
<dbReference type="InterPro" id="IPR002885">
    <property type="entry name" value="PPR_rpt"/>
</dbReference>
<dbReference type="PANTHER" id="PTHR47934">
    <property type="entry name" value="PENTATRICOPEPTIDE REPEAT-CONTAINING PROTEIN PET309, MITOCHONDRIAL"/>
    <property type="match status" value="1"/>
</dbReference>
<dbReference type="GO" id="GO:0007005">
    <property type="term" value="P:mitochondrion organization"/>
    <property type="evidence" value="ECO:0007669"/>
    <property type="project" value="TreeGrafter"/>
</dbReference>
<dbReference type="Pfam" id="PF13041">
    <property type="entry name" value="PPR_2"/>
    <property type="match status" value="1"/>
</dbReference>
<feature type="repeat" description="PPR" evidence="1">
    <location>
        <begin position="325"/>
        <end position="359"/>
    </location>
</feature>
<dbReference type="InterPro" id="IPR051114">
    <property type="entry name" value="Mito_RNA_Proc_CCM1"/>
</dbReference>
<reference evidence="2 3" key="1">
    <citation type="submission" date="2022-07" db="EMBL/GenBank/DDBJ databases">
        <title>Genome-wide signatures of adaptation to extreme environments.</title>
        <authorList>
            <person name="Cho C.H."/>
            <person name="Yoon H.S."/>
        </authorList>
    </citation>
    <scope>NUCLEOTIDE SEQUENCE [LARGE SCALE GENOMIC DNA]</scope>
    <source>
        <strain evidence="2 3">DBV 063 E5</strain>
    </source>
</reference>
<sequence>MVDDAGRCAGTVATTDAATARAAAFASRSLRKKGVPLSAALEHLEGVDRKHYLHDLGAFNEYLLVLGQCRGFAEAAALYTWATGSSHVNATPPSASTAYPTLRPDLCTLNTLLRVLASTTPAAARAPTFSTAQRLSYAERLLQAMSEYGWQPDSFSLSALTRIGTQANEPWLALRVLSAMADRMRADPNERCLDTVSYTAVISCVAKSLRPLQGSPVPPSAGGKYVAVGAPFDGLALVQALAREMQQLGVPRNVRTFSALVDVCLQVGTRPAEELAFRWFEEMLLSRLAPDELLLSRLMLCAAQVGDAPRALELLQFARRRMRVNRGIWTHAIDACVRGGMLDDAYRLCEEMRRRDDASASTPASDAASTPTVAPNGYAYATLLPALARANQMPLVRQLLEEMAARRGASGHPRTARVTATSVGSEALASILYHCGNWRDEPTIRLVRERRDHPRYPLYNTAVMNALMDAYRRCGRPDEAVALYEEMRRCGVPRDTVTYNALLSAYADAGAYRPEVWERLWQDGHSVGLSARRRPDLTSCLALLRAAGTLTQVTDAMQRFVDAGIPLWPEASAAPPSSTITIGGIEAALAHPRLHRLLAHKLGAILATTGADVRADASEGGDGDADIADASIPDLDLFDRVADLALRHVLLGVDAQVEAYLFTRFAAAVLQRHRHRAARRRVDEASGNDFDTCEAHPQLWRLWRSAPRLTACYNAMIYTVAMTSTDIEAALALWQEMRRADHAASAPDAVTYSALASALLRSEHQHELGTKTAMSPRTQEQTALLQAITELLPHLDTTTRRKLERKAQRLSRVRPTCRDR</sequence>
<dbReference type="Proteomes" id="UP001301350">
    <property type="component" value="Unassembled WGS sequence"/>
</dbReference>